<dbReference type="GO" id="GO:0006954">
    <property type="term" value="P:inflammatory response"/>
    <property type="evidence" value="ECO:0007669"/>
    <property type="project" value="TreeGrafter"/>
</dbReference>
<dbReference type="Pfam" id="PF00048">
    <property type="entry name" value="IL8"/>
    <property type="match status" value="1"/>
</dbReference>
<keyword evidence="9" id="KW-1185">Reference proteome</keyword>
<comment type="similarity">
    <text evidence="1 6">Belongs to the intercrine beta (chemokine CC) family.</text>
</comment>
<dbReference type="InterPro" id="IPR001811">
    <property type="entry name" value="Chemokine_IL8-like_dom"/>
</dbReference>
<dbReference type="Ensembl" id="ENSCSRT00000008515.1">
    <property type="protein sequence ID" value="ENSCSRP00000008237.1"/>
    <property type="gene ID" value="ENSCSRG00000006021.1"/>
</dbReference>
<evidence type="ECO:0000256" key="4">
    <source>
        <dbReference type="ARBA" id="ARBA00022729"/>
    </source>
</evidence>
<dbReference type="InterPro" id="IPR039809">
    <property type="entry name" value="Chemokine_b/g/d"/>
</dbReference>
<comment type="subcellular location">
    <subcellularLocation>
        <location evidence="6">Secreted</location>
    </subcellularLocation>
</comment>
<evidence type="ECO:0000313" key="9">
    <source>
        <dbReference type="Proteomes" id="UP000694403"/>
    </source>
</evidence>
<name>A0A8C3S1I9_CHESE</name>
<dbReference type="CDD" id="cd00272">
    <property type="entry name" value="Chemokine_CC"/>
    <property type="match status" value="1"/>
</dbReference>
<keyword evidence="6" id="KW-0964">Secreted</keyword>
<dbReference type="InterPro" id="IPR000827">
    <property type="entry name" value="Chemokine_CC_CS"/>
</dbReference>
<dbReference type="PANTHER" id="PTHR12015">
    <property type="entry name" value="SMALL INDUCIBLE CYTOKINE A"/>
    <property type="match status" value="1"/>
</dbReference>
<dbReference type="GO" id="GO:0005615">
    <property type="term" value="C:extracellular space"/>
    <property type="evidence" value="ECO:0007669"/>
    <property type="project" value="UniProtKB-KW"/>
</dbReference>
<keyword evidence="3 6" id="KW-0202">Cytokine</keyword>
<dbReference type="SUPFAM" id="SSF54117">
    <property type="entry name" value="Interleukin 8-like chemokines"/>
    <property type="match status" value="1"/>
</dbReference>
<dbReference type="AlphaFoldDB" id="A0A8C3S1I9"/>
<reference evidence="8" key="2">
    <citation type="submission" date="2025-09" db="UniProtKB">
        <authorList>
            <consortium name="Ensembl"/>
        </authorList>
    </citation>
    <scope>IDENTIFICATION</scope>
</reference>
<evidence type="ECO:0000256" key="6">
    <source>
        <dbReference type="RuleBase" id="RU361150"/>
    </source>
</evidence>
<keyword evidence="4 6" id="KW-0732">Signal</keyword>
<feature type="chain" id="PRO_5034348667" description="C-C motif chemokine" evidence="6">
    <location>
        <begin position="23"/>
        <end position="120"/>
    </location>
</feature>
<evidence type="ECO:0000256" key="3">
    <source>
        <dbReference type="ARBA" id="ARBA00022514"/>
    </source>
</evidence>
<dbReference type="Proteomes" id="UP000694403">
    <property type="component" value="Unplaced"/>
</dbReference>
<dbReference type="PANTHER" id="PTHR12015:SF103">
    <property type="entry name" value="C-C MOTIF CHEMOKINE 4-RELATED"/>
    <property type="match status" value="1"/>
</dbReference>
<dbReference type="SMART" id="SM00199">
    <property type="entry name" value="SCY"/>
    <property type="match status" value="1"/>
</dbReference>
<evidence type="ECO:0000256" key="2">
    <source>
        <dbReference type="ARBA" id="ARBA00022500"/>
    </source>
</evidence>
<dbReference type="GO" id="GO:0070098">
    <property type="term" value="P:chemokine-mediated signaling pathway"/>
    <property type="evidence" value="ECO:0007669"/>
    <property type="project" value="TreeGrafter"/>
</dbReference>
<dbReference type="GO" id="GO:0048245">
    <property type="term" value="P:eosinophil chemotaxis"/>
    <property type="evidence" value="ECO:0007669"/>
    <property type="project" value="TreeGrafter"/>
</dbReference>
<dbReference type="InterPro" id="IPR036048">
    <property type="entry name" value="Interleukin_8-like_sf"/>
</dbReference>
<feature type="signal peptide" evidence="6">
    <location>
        <begin position="1"/>
        <end position="22"/>
    </location>
</feature>
<dbReference type="Gene3D" id="2.40.50.40">
    <property type="match status" value="1"/>
</dbReference>
<dbReference type="FunFam" id="2.40.50.40:FF:000002">
    <property type="entry name" value="C-C motif chemokine"/>
    <property type="match status" value="1"/>
</dbReference>
<dbReference type="GO" id="GO:0061844">
    <property type="term" value="P:antimicrobial humoral immune response mediated by antimicrobial peptide"/>
    <property type="evidence" value="ECO:0007669"/>
    <property type="project" value="TreeGrafter"/>
</dbReference>
<sequence>MKVCVAAFAVLLIAALCSQVHSQLGKSYGVNTPTSCCFSHVPKQIPRSLVVKYRHTNSKCSLPAVIFTTKKGREVCSDPNAQWVQEYVNCWPPTRKPSEVLRTNGWEEPQVWNPGWVAPR</sequence>
<reference evidence="8" key="1">
    <citation type="submission" date="2025-08" db="UniProtKB">
        <authorList>
            <consortium name="Ensembl"/>
        </authorList>
    </citation>
    <scope>IDENTIFICATION</scope>
</reference>
<proteinExistence type="inferred from homology"/>
<dbReference type="GO" id="GO:0030335">
    <property type="term" value="P:positive regulation of cell migration"/>
    <property type="evidence" value="ECO:0007669"/>
    <property type="project" value="TreeGrafter"/>
</dbReference>
<feature type="domain" description="Chemokine interleukin-8-like" evidence="7">
    <location>
        <begin position="33"/>
        <end position="91"/>
    </location>
</feature>
<dbReference type="GO" id="GO:0008009">
    <property type="term" value="F:chemokine activity"/>
    <property type="evidence" value="ECO:0007669"/>
    <property type="project" value="InterPro"/>
</dbReference>
<organism evidence="8 9">
    <name type="scientific">Chelydra serpentina</name>
    <name type="common">Snapping turtle</name>
    <name type="synonym">Testudo serpentina</name>
    <dbReference type="NCBI Taxonomy" id="8475"/>
    <lineage>
        <taxon>Eukaryota</taxon>
        <taxon>Metazoa</taxon>
        <taxon>Chordata</taxon>
        <taxon>Craniata</taxon>
        <taxon>Vertebrata</taxon>
        <taxon>Euteleostomi</taxon>
        <taxon>Archelosauria</taxon>
        <taxon>Testudinata</taxon>
        <taxon>Testudines</taxon>
        <taxon>Cryptodira</taxon>
        <taxon>Durocryptodira</taxon>
        <taxon>Americhelydia</taxon>
        <taxon>Chelydroidea</taxon>
        <taxon>Chelydridae</taxon>
        <taxon>Chelydra</taxon>
    </lineage>
</organism>
<keyword evidence="5" id="KW-1015">Disulfide bond</keyword>
<evidence type="ECO:0000256" key="5">
    <source>
        <dbReference type="ARBA" id="ARBA00023157"/>
    </source>
</evidence>
<dbReference type="GO" id="GO:0048020">
    <property type="term" value="F:CCR chemokine receptor binding"/>
    <property type="evidence" value="ECO:0007669"/>
    <property type="project" value="TreeGrafter"/>
</dbReference>
<evidence type="ECO:0000256" key="1">
    <source>
        <dbReference type="ARBA" id="ARBA00010868"/>
    </source>
</evidence>
<dbReference type="PROSITE" id="PS00472">
    <property type="entry name" value="SMALL_CYTOKINES_CC"/>
    <property type="match status" value="1"/>
</dbReference>
<keyword evidence="2 6" id="KW-0145">Chemotaxis</keyword>
<protein>
    <recommendedName>
        <fullName evidence="6">C-C motif chemokine</fullName>
    </recommendedName>
</protein>
<evidence type="ECO:0000259" key="7">
    <source>
        <dbReference type="SMART" id="SM00199"/>
    </source>
</evidence>
<evidence type="ECO:0000313" key="8">
    <source>
        <dbReference type="Ensembl" id="ENSCSRP00000008237.1"/>
    </source>
</evidence>
<accession>A0A8C3S1I9</accession>